<dbReference type="CDD" id="cd05154">
    <property type="entry name" value="ACAD10_11_N-like"/>
    <property type="match status" value="1"/>
</dbReference>
<dbReference type="InterPro" id="IPR041726">
    <property type="entry name" value="ACAD10_11_N"/>
</dbReference>
<name>A0A248TNQ6_9BACI</name>
<keyword evidence="2" id="KW-0808">Transferase</keyword>
<dbReference type="PANTHER" id="PTHR47829:SF1">
    <property type="entry name" value="HAD FAMILY PHOSPHATASE"/>
    <property type="match status" value="1"/>
</dbReference>
<dbReference type="PANTHER" id="PTHR47829">
    <property type="entry name" value="HYDROLASE, PUTATIVE (AFU_ORTHOLOGUE AFUA_1G12880)-RELATED"/>
    <property type="match status" value="1"/>
</dbReference>
<dbReference type="Proteomes" id="UP000215137">
    <property type="component" value="Chromosome"/>
</dbReference>
<gene>
    <name evidence="2" type="ORF">CKF48_22650</name>
</gene>
<dbReference type="Gene3D" id="3.90.1200.10">
    <property type="match status" value="1"/>
</dbReference>
<dbReference type="Gene3D" id="3.30.200.20">
    <property type="entry name" value="Phosphorylase Kinase, domain 1"/>
    <property type="match status" value="1"/>
</dbReference>
<dbReference type="InterPro" id="IPR052898">
    <property type="entry name" value="ACAD10-like"/>
</dbReference>
<evidence type="ECO:0000313" key="2">
    <source>
        <dbReference type="EMBL" id="ASV69864.1"/>
    </source>
</evidence>
<dbReference type="GO" id="GO:0016740">
    <property type="term" value="F:transferase activity"/>
    <property type="evidence" value="ECO:0007669"/>
    <property type="project" value="UniProtKB-KW"/>
</dbReference>
<dbReference type="RefSeq" id="WP_095373428.1">
    <property type="nucleotide sequence ID" value="NZ_CP022983.1"/>
</dbReference>
<feature type="domain" description="Aminoglycoside phosphotransferase" evidence="1">
    <location>
        <begin position="36"/>
        <end position="265"/>
    </location>
</feature>
<organism evidence="2 3">
    <name type="scientific">Cytobacillus kochii</name>
    <dbReference type="NCBI Taxonomy" id="859143"/>
    <lineage>
        <taxon>Bacteria</taxon>
        <taxon>Bacillati</taxon>
        <taxon>Bacillota</taxon>
        <taxon>Bacilli</taxon>
        <taxon>Bacillales</taxon>
        <taxon>Bacillaceae</taxon>
        <taxon>Cytobacillus</taxon>
    </lineage>
</organism>
<accession>A0A248TNQ6</accession>
<dbReference type="EMBL" id="CP022983">
    <property type="protein sequence ID" value="ASV69864.1"/>
    <property type="molecule type" value="Genomic_DNA"/>
</dbReference>
<dbReference type="AlphaFoldDB" id="A0A248TNQ6"/>
<keyword evidence="3" id="KW-1185">Reference proteome</keyword>
<dbReference type="Pfam" id="PF01636">
    <property type="entry name" value="APH"/>
    <property type="match status" value="1"/>
</dbReference>
<dbReference type="InterPro" id="IPR011009">
    <property type="entry name" value="Kinase-like_dom_sf"/>
</dbReference>
<evidence type="ECO:0000259" key="1">
    <source>
        <dbReference type="Pfam" id="PF01636"/>
    </source>
</evidence>
<proteinExistence type="predicted"/>
<dbReference type="KEGG" id="bko:CKF48_22650"/>
<protein>
    <submittedName>
        <fullName evidence="2">Phosphotransferase family protein</fullName>
    </submittedName>
</protein>
<reference evidence="2 3" key="1">
    <citation type="submission" date="2017-08" db="EMBL/GenBank/DDBJ databases">
        <title>Complete Genome Sequence of Bacillus kochii Oregon-R-modENCODE STRAIN BDGP4, isolated from Drosophila melanogaster gut.</title>
        <authorList>
            <person name="Wan K.H."/>
            <person name="Yu C."/>
            <person name="Park S."/>
            <person name="Hammonds A.S."/>
            <person name="Booth B.W."/>
            <person name="Celniker S.E."/>
        </authorList>
    </citation>
    <scope>NUCLEOTIDE SEQUENCE [LARGE SCALE GENOMIC DNA]</scope>
    <source>
        <strain evidence="2 3">BDGP4</strain>
    </source>
</reference>
<sequence>MTSDTIPIREGEGLDVHRLEQYLKANIEEIPNKPLEISQFSAGKSNLTYQLKAGNWEAVLRRPPMGPVAPKAHDMEREYKVLQEIHPFFNQAPKPFIYSDKELLGAPFFIMERKKGLVIDDSLTIPDGDSTYDVGQRISQLMVNTLVQLHAINYQKTKLKDMTRPAGFMQRQVDGWISRYHRSKTDEINGIDELTNWLESHLPHSEKTTIIHYDFKLNNSMFNQQLTRLIGVFDWEMSTVGDPLADLGVALSYWHEKNDSDLLKRGLGEESVTTKPGFFTREEFIQAYALKSGTDVSQIHYYLTFAYFKLAVICQQIYYRWKRGQTKDERFSNLNLYVNNLIQHAVKTSRRKL</sequence>
<dbReference type="InterPro" id="IPR002575">
    <property type="entry name" value="Aminoglycoside_PTrfase"/>
</dbReference>
<dbReference type="SUPFAM" id="SSF56112">
    <property type="entry name" value="Protein kinase-like (PK-like)"/>
    <property type="match status" value="1"/>
</dbReference>
<evidence type="ECO:0000313" key="3">
    <source>
        <dbReference type="Proteomes" id="UP000215137"/>
    </source>
</evidence>
<dbReference type="OrthoDB" id="3806873at2"/>